<dbReference type="PANTHER" id="PTHR30344">
    <property type="entry name" value="6-PHOSPHOGLUCONOLACTONASE-RELATED"/>
    <property type="match status" value="1"/>
</dbReference>
<evidence type="ECO:0000313" key="3">
    <source>
        <dbReference type="Proteomes" id="UP000774283"/>
    </source>
</evidence>
<comment type="similarity">
    <text evidence="1">Belongs to the cycloisomerase 2 family.</text>
</comment>
<dbReference type="RefSeq" id="WP_168448147.1">
    <property type="nucleotide sequence ID" value="NZ_JAAXOW010000004.1"/>
</dbReference>
<evidence type="ECO:0000313" key="2">
    <source>
        <dbReference type="EMBL" id="NKX94102.1"/>
    </source>
</evidence>
<dbReference type="InterPro" id="IPR019405">
    <property type="entry name" value="Lactonase_7-beta_prop"/>
</dbReference>
<organism evidence="2 3">
    <name type="scientific">Sanguibacter hominis ATCC BAA-789</name>
    <dbReference type="NCBI Taxonomy" id="1312740"/>
    <lineage>
        <taxon>Bacteria</taxon>
        <taxon>Bacillati</taxon>
        <taxon>Actinomycetota</taxon>
        <taxon>Actinomycetes</taxon>
        <taxon>Micrococcales</taxon>
        <taxon>Sanguibacteraceae</taxon>
        <taxon>Sanguibacter</taxon>
    </lineage>
</organism>
<evidence type="ECO:0000256" key="1">
    <source>
        <dbReference type="ARBA" id="ARBA00005564"/>
    </source>
</evidence>
<reference evidence="2 3" key="1">
    <citation type="submission" date="2020-04" db="EMBL/GenBank/DDBJ databases">
        <title>MicrobeNet Type strains.</title>
        <authorList>
            <person name="Nicholson A.C."/>
        </authorList>
    </citation>
    <scope>NUCLEOTIDE SEQUENCE [LARGE SCALE GENOMIC DNA]</scope>
    <source>
        <strain evidence="2 3">ATCC BAA-789</strain>
    </source>
</reference>
<dbReference type="InterPro" id="IPR011045">
    <property type="entry name" value="N2O_reductase_N"/>
</dbReference>
<proteinExistence type="inferred from homology"/>
<dbReference type="Gene3D" id="2.130.10.10">
    <property type="entry name" value="YVTN repeat-like/Quinoprotein amine dehydrogenase"/>
    <property type="match status" value="1"/>
</dbReference>
<accession>A0A9X5FFJ5</accession>
<dbReference type="Proteomes" id="UP000774283">
    <property type="component" value="Unassembled WGS sequence"/>
</dbReference>
<dbReference type="AlphaFoldDB" id="A0A9X5FFJ5"/>
<sequence length="360" mass="36325">MRLWIGTYPSQDGVVPAAEGVWRVDLLDDGTLVDRGRAAPLAQASFVALHPTLPVLYATQELEPQGAVAAFAIGDPDDSATALRPLATASAGGGFPCHLEPLGAELLVSCYGSGAPGSAVLGSVPLATDGTPAAAARVHAHDGATGPHADRQDASHVHSATLAPDGAHAWAADLGTDQLVRYRITDGGIEQDGVTMAMPAGSGPRHLVLLPEGVAIVACELDSTVAVVRLPGEGDAGEVLQVLPACATPAGDGPSQPAHLTLDGTGTRLHVGVRGQDVLATFAVARGTDGVTLAHLADTPCGQWPRHHAVLPGGTASADVVVVAAQGSHELVAIEIGADGSGRELSRLTLPVRPSCVVPV</sequence>
<dbReference type="InterPro" id="IPR050282">
    <property type="entry name" value="Cycloisomerase_2"/>
</dbReference>
<dbReference type="Pfam" id="PF10282">
    <property type="entry name" value="Lactonase"/>
    <property type="match status" value="1"/>
</dbReference>
<gene>
    <name evidence="2" type="ORF">HF995_12620</name>
</gene>
<name>A0A9X5FFJ5_9MICO</name>
<dbReference type="SUPFAM" id="SSF50974">
    <property type="entry name" value="Nitrous oxide reductase, N-terminal domain"/>
    <property type="match status" value="1"/>
</dbReference>
<dbReference type="EMBL" id="JAAXOW010000004">
    <property type="protein sequence ID" value="NKX94102.1"/>
    <property type="molecule type" value="Genomic_DNA"/>
</dbReference>
<dbReference type="PANTHER" id="PTHR30344:SF1">
    <property type="entry name" value="6-PHOSPHOGLUCONOLACTONASE"/>
    <property type="match status" value="1"/>
</dbReference>
<comment type="caution">
    <text evidence="2">The sequence shown here is derived from an EMBL/GenBank/DDBJ whole genome shotgun (WGS) entry which is preliminary data.</text>
</comment>
<keyword evidence="3" id="KW-1185">Reference proteome</keyword>
<protein>
    <submittedName>
        <fullName evidence="2">Lactonase family protein</fullName>
    </submittedName>
</protein>
<dbReference type="InterPro" id="IPR015943">
    <property type="entry name" value="WD40/YVTN_repeat-like_dom_sf"/>
</dbReference>
<dbReference type="GO" id="GO:0017057">
    <property type="term" value="F:6-phosphogluconolactonase activity"/>
    <property type="evidence" value="ECO:0007669"/>
    <property type="project" value="TreeGrafter"/>
</dbReference>